<dbReference type="AlphaFoldDB" id="A0A7J8JGA9"/>
<protein>
    <submittedName>
        <fullName evidence="2">Uncharacterized protein</fullName>
    </submittedName>
</protein>
<evidence type="ECO:0000256" key="1">
    <source>
        <dbReference type="SAM" id="Phobius"/>
    </source>
</evidence>
<keyword evidence="1" id="KW-0812">Transmembrane</keyword>
<evidence type="ECO:0000313" key="3">
    <source>
        <dbReference type="Proteomes" id="UP000593571"/>
    </source>
</evidence>
<dbReference type="Proteomes" id="UP000593571">
    <property type="component" value="Unassembled WGS sequence"/>
</dbReference>
<feature type="transmembrane region" description="Helical" evidence="1">
    <location>
        <begin position="71"/>
        <end position="93"/>
    </location>
</feature>
<reference evidence="2 3" key="1">
    <citation type="journal article" date="2020" name="Nature">
        <title>Six reference-quality genomes reveal evolution of bat adaptations.</title>
        <authorList>
            <person name="Jebb D."/>
            <person name="Huang Z."/>
            <person name="Pippel M."/>
            <person name="Hughes G.M."/>
            <person name="Lavrichenko K."/>
            <person name="Devanna P."/>
            <person name="Winkler S."/>
            <person name="Jermiin L.S."/>
            <person name="Skirmuntt E.C."/>
            <person name="Katzourakis A."/>
            <person name="Burkitt-Gray L."/>
            <person name="Ray D.A."/>
            <person name="Sullivan K.A.M."/>
            <person name="Roscito J.G."/>
            <person name="Kirilenko B.M."/>
            <person name="Davalos L.M."/>
            <person name="Corthals A.P."/>
            <person name="Power M.L."/>
            <person name="Jones G."/>
            <person name="Ransome R.D."/>
            <person name="Dechmann D.K.N."/>
            <person name="Locatelli A.G."/>
            <person name="Puechmaille S.J."/>
            <person name="Fedrigo O."/>
            <person name="Jarvis E.D."/>
            <person name="Hiller M."/>
            <person name="Vernes S.C."/>
            <person name="Myers E.W."/>
            <person name="Teeling E.C."/>
        </authorList>
    </citation>
    <scope>NUCLEOTIDE SEQUENCE [LARGE SCALE GENOMIC DNA]</scope>
    <source>
        <strain evidence="2">MRouAeg1</strain>
        <tissue evidence="2">Muscle</tissue>
    </source>
</reference>
<accession>A0A7J8JGA9</accession>
<sequence length="180" mass="19666">MHSFGLAVDINVLAVAERGAYGVVLPKSILAPLCNNHMALSRSQGALKIMNVSSEPCNISDWLRLEATVKASVYVVTFSFATFITVIMIAIVLQNSKLRKEVRYILLCRHLLHLLLLWPGGGLPRDAGPGGQQPRADLLGGVWGPAKRWRRDPLHSGLDGCQHLPGHLLAIDISVLCRFS</sequence>
<organism evidence="2 3">
    <name type="scientific">Rousettus aegyptiacus</name>
    <name type="common">Egyptian fruit bat</name>
    <name type="synonym">Pteropus aegyptiacus</name>
    <dbReference type="NCBI Taxonomy" id="9407"/>
    <lineage>
        <taxon>Eukaryota</taxon>
        <taxon>Metazoa</taxon>
        <taxon>Chordata</taxon>
        <taxon>Craniata</taxon>
        <taxon>Vertebrata</taxon>
        <taxon>Euteleostomi</taxon>
        <taxon>Mammalia</taxon>
        <taxon>Eutheria</taxon>
        <taxon>Laurasiatheria</taxon>
        <taxon>Chiroptera</taxon>
        <taxon>Yinpterochiroptera</taxon>
        <taxon>Pteropodoidea</taxon>
        <taxon>Pteropodidae</taxon>
        <taxon>Rousettinae</taxon>
        <taxon>Rousettus</taxon>
    </lineage>
</organism>
<keyword evidence="1" id="KW-1133">Transmembrane helix</keyword>
<gene>
    <name evidence="2" type="ORF">HJG63_010116</name>
</gene>
<comment type="caution">
    <text evidence="2">The sequence shown here is derived from an EMBL/GenBank/DDBJ whole genome shotgun (WGS) entry which is preliminary data.</text>
</comment>
<proteinExistence type="predicted"/>
<keyword evidence="3" id="KW-1185">Reference proteome</keyword>
<evidence type="ECO:0000313" key="2">
    <source>
        <dbReference type="EMBL" id="KAF6495718.1"/>
    </source>
</evidence>
<dbReference type="EMBL" id="JACASE010000002">
    <property type="protein sequence ID" value="KAF6495718.1"/>
    <property type="molecule type" value="Genomic_DNA"/>
</dbReference>
<name>A0A7J8JGA9_ROUAE</name>
<keyword evidence="1" id="KW-0472">Membrane</keyword>